<dbReference type="InterPro" id="IPR000719">
    <property type="entry name" value="Prot_kinase_dom"/>
</dbReference>
<dbReference type="GO" id="GO:0004674">
    <property type="term" value="F:protein serine/threonine kinase activity"/>
    <property type="evidence" value="ECO:0007669"/>
    <property type="project" value="TreeGrafter"/>
</dbReference>
<dbReference type="PANTHER" id="PTHR43671">
    <property type="entry name" value="SERINE/THREONINE-PROTEIN KINASE NEK"/>
    <property type="match status" value="1"/>
</dbReference>
<evidence type="ECO:0000256" key="2">
    <source>
        <dbReference type="ARBA" id="ARBA00022741"/>
    </source>
</evidence>
<protein>
    <recommendedName>
        <fullName evidence="5">Protein kinase domain-containing protein</fullName>
    </recommendedName>
</protein>
<dbReference type="SUPFAM" id="SSF56112">
    <property type="entry name" value="Protein kinase-like (PK-like)"/>
    <property type="match status" value="1"/>
</dbReference>
<dbReference type="SMART" id="SM00220">
    <property type="entry name" value="S_TKc"/>
    <property type="match status" value="1"/>
</dbReference>
<accession>A0A8J3NAX4</accession>
<proteinExistence type="predicted"/>
<keyword evidence="2" id="KW-0547">Nucleotide-binding</keyword>
<dbReference type="InterPro" id="IPR011009">
    <property type="entry name" value="Kinase-like_dom_sf"/>
</dbReference>
<evidence type="ECO:0000256" key="3">
    <source>
        <dbReference type="ARBA" id="ARBA00022777"/>
    </source>
</evidence>
<dbReference type="PANTHER" id="PTHR43671:SF85">
    <property type="entry name" value="KINASE, PUTATIVE-RELATED"/>
    <property type="match status" value="1"/>
</dbReference>
<evidence type="ECO:0000256" key="1">
    <source>
        <dbReference type="ARBA" id="ARBA00022679"/>
    </source>
</evidence>
<comment type="caution">
    <text evidence="6">The sequence shown here is derived from an EMBL/GenBank/DDBJ whole genome shotgun (WGS) entry which is preliminary data.</text>
</comment>
<dbReference type="RefSeq" id="WP_220211435.1">
    <property type="nucleotide sequence ID" value="NZ_BNJK01000003.1"/>
</dbReference>
<keyword evidence="1" id="KW-0808">Transferase</keyword>
<evidence type="ECO:0000313" key="6">
    <source>
        <dbReference type="EMBL" id="GHP00863.1"/>
    </source>
</evidence>
<evidence type="ECO:0000256" key="4">
    <source>
        <dbReference type="ARBA" id="ARBA00022840"/>
    </source>
</evidence>
<reference evidence="6" key="1">
    <citation type="submission" date="2020-10" db="EMBL/GenBank/DDBJ databases">
        <title>Taxonomic study of unclassified bacteria belonging to the class Ktedonobacteria.</title>
        <authorList>
            <person name="Yabe S."/>
            <person name="Wang C.M."/>
            <person name="Zheng Y."/>
            <person name="Sakai Y."/>
            <person name="Cavaletti L."/>
            <person name="Monciardini P."/>
            <person name="Donadio S."/>
        </authorList>
    </citation>
    <scope>NUCLEOTIDE SEQUENCE</scope>
    <source>
        <strain evidence="6">ID150040</strain>
    </source>
</reference>
<dbReference type="Gene3D" id="1.10.510.10">
    <property type="entry name" value="Transferase(Phosphotransferase) domain 1"/>
    <property type="match status" value="1"/>
</dbReference>
<dbReference type="Proteomes" id="UP000597444">
    <property type="component" value="Unassembled WGS sequence"/>
</dbReference>
<evidence type="ECO:0000313" key="7">
    <source>
        <dbReference type="Proteomes" id="UP000597444"/>
    </source>
</evidence>
<evidence type="ECO:0000259" key="5">
    <source>
        <dbReference type="PROSITE" id="PS50011"/>
    </source>
</evidence>
<dbReference type="CDD" id="cd14014">
    <property type="entry name" value="STKc_PknB_like"/>
    <property type="match status" value="1"/>
</dbReference>
<dbReference type="InterPro" id="IPR050660">
    <property type="entry name" value="NEK_Ser/Thr_kinase"/>
</dbReference>
<keyword evidence="3" id="KW-0418">Kinase</keyword>
<keyword evidence="7" id="KW-1185">Reference proteome</keyword>
<keyword evidence="4" id="KW-0067">ATP-binding</keyword>
<organism evidence="6 7">
    <name type="scientific">Reticulibacter mediterranei</name>
    <dbReference type="NCBI Taxonomy" id="2778369"/>
    <lineage>
        <taxon>Bacteria</taxon>
        <taxon>Bacillati</taxon>
        <taxon>Chloroflexota</taxon>
        <taxon>Ktedonobacteria</taxon>
        <taxon>Ktedonobacterales</taxon>
        <taxon>Reticulibacteraceae</taxon>
        <taxon>Reticulibacter</taxon>
    </lineage>
</organism>
<feature type="domain" description="Protein kinase" evidence="5">
    <location>
        <begin position="5"/>
        <end position="251"/>
    </location>
</feature>
<name>A0A8J3NAX4_9CHLR</name>
<dbReference type="EMBL" id="BNJK01000003">
    <property type="protein sequence ID" value="GHP00863.1"/>
    <property type="molecule type" value="Genomic_DNA"/>
</dbReference>
<dbReference type="PROSITE" id="PS50011">
    <property type="entry name" value="PROTEIN_KINASE_DOM"/>
    <property type="match status" value="1"/>
</dbReference>
<sequence length="260" mass="28897">MLTHPNPYQMIAQSDHNQILLVQAPGGCYIVKRLQTSANQQARLMLSQEVRALQALRHPAIPSFLGQPSPTELAISFIQGETLGAYLRRNGPLPWQQACSIALNLTRILVNIHWQKWLHRDIKPSNILLTGTGHSVALIDFGNAIQIGTLPFLSPLRYNGTRGYAAPEQYEGSGYRGAHKAQTDFFSLGVVLHQMLTGHNPRSLPVSLLFDFPPVEQLAPFSPPILVQLVEALLQRDLSQRPSGLVVQQYLERLLYGSTL</sequence>
<dbReference type="Pfam" id="PF00069">
    <property type="entry name" value="Pkinase"/>
    <property type="match status" value="1"/>
</dbReference>
<gene>
    <name evidence="6" type="ORF">KSF_109100</name>
</gene>
<dbReference type="AlphaFoldDB" id="A0A8J3NAX4"/>
<dbReference type="GO" id="GO:0005524">
    <property type="term" value="F:ATP binding"/>
    <property type="evidence" value="ECO:0007669"/>
    <property type="project" value="UniProtKB-KW"/>
</dbReference>